<dbReference type="PRINTS" id="PR00793">
    <property type="entry name" value="PROAMNOPTASE"/>
</dbReference>
<dbReference type="GO" id="GO:0004177">
    <property type="term" value="F:aminopeptidase activity"/>
    <property type="evidence" value="ECO:0007669"/>
    <property type="project" value="UniProtKB-EC"/>
</dbReference>
<proteinExistence type="inferred from homology"/>
<organism evidence="4 5">
    <name type="scientific">Rothia terrae</name>
    <dbReference type="NCBI Taxonomy" id="396015"/>
    <lineage>
        <taxon>Bacteria</taxon>
        <taxon>Bacillati</taxon>
        <taxon>Actinomycetota</taxon>
        <taxon>Actinomycetes</taxon>
        <taxon>Micrococcales</taxon>
        <taxon>Micrococcaceae</taxon>
        <taxon>Rothia</taxon>
    </lineage>
</organism>
<dbReference type="Pfam" id="PF00561">
    <property type="entry name" value="Abhydrolase_1"/>
    <property type="match status" value="1"/>
</dbReference>
<dbReference type="RefSeq" id="WP_190723968.1">
    <property type="nucleotide sequence ID" value="NZ_CP061539.1"/>
</dbReference>
<evidence type="ECO:0000313" key="4">
    <source>
        <dbReference type="EMBL" id="QNV36977.1"/>
    </source>
</evidence>
<dbReference type="Proteomes" id="UP000516404">
    <property type="component" value="Chromosome"/>
</dbReference>
<dbReference type="InterPro" id="IPR029058">
    <property type="entry name" value="AB_hydrolase_fold"/>
</dbReference>
<dbReference type="SUPFAM" id="SSF53474">
    <property type="entry name" value="alpha/beta-Hydrolases"/>
    <property type="match status" value="1"/>
</dbReference>
<dbReference type="InterPro" id="IPR051601">
    <property type="entry name" value="Serine_prot/Carboxylest_S33"/>
</dbReference>
<dbReference type="EMBL" id="CP061539">
    <property type="protein sequence ID" value="QNV36977.1"/>
    <property type="molecule type" value="Genomic_DNA"/>
</dbReference>
<dbReference type="AlphaFoldDB" id="A0A7H2BBD1"/>
<dbReference type="PANTHER" id="PTHR43248">
    <property type="entry name" value="2-SUCCINYL-6-HYDROXY-2,4-CYCLOHEXADIENE-1-CARBOXYLATE SYNTHASE"/>
    <property type="match status" value="1"/>
</dbReference>
<dbReference type="PANTHER" id="PTHR43248:SF2">
    <property type="entry name" value="PROLYL AMINOPEPTIDASE"/>
    <property type="match status" value="1"/>
</dbReference>
<accession>A0A7H2BBD1</accession>
<dbReference type="GO" id="GO:0006508">
    <property type="term" value="P:proteolysis"/>
    <property type="evidence" value="ECO:0007669"/>
    <property type="project" value="InterPro"/>
</dbReference>
<protein>
    <submittedName>
        <fullName evidence="4">Alpha/beta fold hydrolase</fullName>
    </submittedName>
</protein>
<evidence type="ECO:0000313" key="5">
    <source>
        <dbReference type="Proteomes" id="UP000516404"/>
    </source>
</evidence>
<dbReference type="Gene3D" id="3.40.50.1820">
    <property type="entry name" value="alpha/beta hydrolase"/>
    <property type="match status" value="1"/>
</dbReference>
<evidence type="ECO:0000259" key="3">
    <source>
        <dbReference type="Pfam" id="PF00561"/>
    </source>
</evidence>
<dbReference type="GeneID" id="96623940"/>
<sequence length="476" mass="52260">MTAPHLINVSLPQPSHKVGACHRIGNFDLIDHWFTVPLTHGLIFGHSAEVAQDHPLAQETITVFAREVIDTSSQPTTAVEARPFMVYLQGGPGGASPRPASDAGWVAELAQTHRVILLDQRGTGNSTPLIAQTLTALGSVESQVQYAELFRADSIIADAEVVRDFLTVDRADRRWSTMGQSFGGFLTLSYLSFAPGSLKDSRMTAGLAPIRAHVDGVYRSTYARTQARNQEFFGWYPEDAALANRIAEHLASKTEKLPTGERLTPERFQMLGSYLGGNARIHQLHYILQSAFAESHSHLSEQFIRDVASCVSFIGSPIYALLHEAIYADGPAVPVGANKLSPSPAPTRWSAQRISAELPQFAPDAHQLLFTGEHTFDWYFDQDPSLSPLAEAAHALAEKDDWGRLYDHEQLARNEVPLVAAAYVPDIYVDFEHSMNTANFVTNTRVWTSATHHHDGLGADGAMILGHLKNLLADMH</sequence>
<name>A0A7H2BBD1_9MICC</name>
<keyword evidence="5" id="KW-1185">Reference proteome</keyword>
<keyword evidence="2 4" id="KW-0378">Hydrolase</keyword>
<comment type="similarity">
    <text evidence="1">Belongs to the peptidase S33 family.</text>
</comment>
<feature type="domain" description="AB hydrolase-1" evidence="3">
    <location>
        <begin position="85"/>
        <end position="196"/>
    </location>
</feature>
<dbReference type="InterPro" id="IPR000073">
    <property type="entry name" value="AB_hydrolase_1"/>
</dbReference>
<dbReference type="InterPro" id="IPR002410">
    <property type="entry name" value="Peptidase_S33"/>
</dbReference>
<evidence type="ECO:0000256" key="2">
    <source>
        <dbReference type="ARBA" id="ARBA00022801"/>
    </source>
</evidence>
<reference evidence="4 5" key="1">
    <citation type="submission" date="2020-09" db="EMBL/GenBank/DDBJ databases">
        <title>Investigation of environmental microbes.</title>
        <authorList>
            <person name="Ou Y."/>
            <person name="Kang Q."/>
        </authorList>
    </citation>
    <scope>NUCLEOTIDE SEQUENCE [LARGE SCALE GENOMIC DNA]</scope>
    <source>
        <strain evidence="4 5">KJZ-14</strain>
    </source>
</reference>
<dbReference type="KEGG" id="rter:IDM49_06790"/>
<gene>
    <name evidence="4" type="ORF">IDM49_06790</name>
</gene>
<evidence type="ECO:0000256" key="1">
    <source>
        <dbReference type="ARBA" id="ARBA00010088"/>
    </source>
</evidence>